<name>D6RQV5_COPC7</name>
<keyword evidence="2" id="KW-1133">Transmembrane helix</keyword>
<dbReference type="eggNOG" id="ENOG502R8M4">
    <property type="taxonomic scope" value="Eukaryota"/>
</dbReference>
<feature type="region of interest" description="Disordered" evidence="1">
    <location>
        <begin position="598"/>
        <end position="617"/>
    </location>
</feature>
<keyword evidence="2" id="KW-0812">Transmembrane</keyword>
<feature type="compositionally biased region" description="Low complexity" evidence="1">
    <location>
        <begin position="58"/>
        <end position="92"/>
    </location>
</feature>
<sequence>MSGRRDSWTKQYQEVEYDLGFERDRMLPGTPSAPSTPVSAHHQLQPASPLHHHHHHQQQQQQQFHQQQQQGFQMSQQQQIPPGYQQQQHQQPTVSLVMSPSSPNQQLHFGASTSSRPSTSQGQGQTSSIYGSGSYHHDQSSAAAQDSNGNNAFTRSPRASSFKSFPSSPLKPASPFGATQQQQQQQNPLPRSSSASNAPSLSGVNGGGGGSPPFQSPFGRPGSRASINFSRMPSDIGAHSSISAPYPGLPTTGSRGSMILYRRADSMIQVPTPSGMNTPPLQASHTGATDDSGAGGLLPPPGFAAMNRASVYSTSGDSMISMGSDSKYPASMVGGYIGGGYGSEPRGLVAYAYDPDEDDDSDDGEDDWLHDPEIEYPGSSSSRKNSTATRNTSTASSSTHGNLKPTTGKPRRPPKVYSSPIISWRGVVNISTLVAMVAALLCLFVVYPMVRFYTDAPVNERITGNLRINATGQAVEDDVFDSSGTTGSPGQGGGGTPTGPRISTTVTQINQGGVIFDRRWWSGLGLWKREEEDWDLPFPSTSYDIPGLSTSLKRRRPQYEQQPLQHERERRPLRSGSSTIPSRTVSEPYASTETAIPISYTGNENPNSDGGVEGDSNWIWTPASWDGDAERVWELVYDGNGAETSSLESTTRTEICVPFTDGGADLEEDVLVEVVVLKDGEGREESLVWNQGGWRVLKDKEEKRKEKERKRKEKEKEGKRKEKEKEKDEKRKEKDEKKERKRKDKEQKRKEKEERKQREKEGKEGKDKHKHEEEKEEEGKIVKQVEVNLDVVGRVERVRVYRLRSSTGRHAVSSRQQVAVSSRSSPCGPGLPVEHVYLGMDVQRVVREVMEEEQRRS</sequence>
<feature type="compositionally biased region" description="Polar residues" evidence="1">
    <location>
        <begin position="140"/>
        <end position="154"/>
    </location>
</feature>
<dbReference type="PANTHER" id="PTHR23148:SF0">
    <property type="entry name" value="SERINE_ARGININE REPETITIVE MATRIX PROTEIN 1"/>
    <property type="match status" value="1"/>
</dbReference>
<organism evidence="3 4">
    <name type="scientific">Coprinopsis cinerea (strain Okayama-7 / 130 / ATCC MYA-4618 / FGSC 9003)</name>
    <name type="common">Inky cap fungus</name>
    <name type="synonym">Hormographiella aspergillata</name>
    <dbReference type="NCBI Taxonomy" id="240176"/>
    <lineage>
        <taxon>Eukaryota</taxon>
        <taxon>Fungi</taxon>
        <taxon>Dikarya</taxon>
        <taxon>Basidiomycota</taxon>
        <taxon>Agaricomycotina</taxon>
        <taxon>Agaricomycetes</taxon>
        <taxon>Agaricomycetidae</taxon>
        <taxon>Agaricales</taxon>
        <taxon>Agaricineae</taxon>
        <taxon>Psathyrellaceae</taxon>
        <taxon>Coprinopsis</taxon>
    </lineage>
</organism>
<dbReference type="GeneID" id="9380197"/>
<dbReference type="KEGG" id="cci:CC1G_15471"/>
<feature type="compositionally biased region" description="Polar residues" evidence="1">
    <location>
        <begin position="575"/>
        <end position="591"/>
    </location>
</feature>
<feature type="region of interest" description="Disordered" evidence="1">
    <location>
        <begin position="478"/>
        <end position="504"/>
    </location>
</feature>
<dbReference type="GO" id="GO:0048024">
    <property type="term" value="P:regulation of mRNA splicing, via spliceosome"/>
    <property type="evidence" value="ECO:0007669"/>
    <property type="project" value="TreeGrafter"/>
</dbReference>
<proteinExistence type="predicted"/>
<feature type="compositionally biased region" description="Polar residues" evidence="1">
    <location>
        <begin position="93"/>
        <end position="107"/>
    </location>
</feature>
<protein>
    <submittedName>
        <fullName evidence="3">Uncharacterized protein</fullName>
    </submittedName>
</protein>
<feature type="compositionally biased region" description="Low complexity" evidence="1">
    <location>
        <begin position="155"/>
        <end position="203"/>
    </location>
</feature>
<dbReference type="Proteomes" id="UP000001861">
    <property type="component" value="Unassembled WGS sequence"/>
</dbReference>
<dbReference type="HOGENOM" id="CLU_333444_0_0_1"/>
<dbReference type="GO" id="GO:0003723">
    <property type="term" value="F:RNA binding"/>
    <property type="evidence" value="ECO:0007669"/>
    <property type="project" value="TreeGrafter"/>
</dbReference>
<dbReference type="EMBL" id="AACS02000012">
    <property type="protein sequence ID" value="EFI26700.1"/>
    <property type="molecule type" value="Genomic_DNA"/>
</dbReference>
<feature type="compositionally biased region" description="Polar residues" evidence="1">
    <location>
        <begin position="598"/>
        <end position="608"/>
    </location>
</feature>
<feature type="compositionally biased region" description="Low complexity" evidence="1">
    <location>
        <begin position="379"/>
        <end position="408"/>
    </location>
</feature>
<gene>
    <name evidence="3" type="ORF">CC1G_15471</name>
</gene>
<feature type="region of interest" description="Disordered" evidence="1">
    <location>
        <begin position="547"/>
        <end position="591"/>
    </location>
</feature>
<dbReference type="STRING" id="240176.D6RQV5"/>
<reference evidence="3 4" key="1">
    <citation type="journal article" date="2010" name="Proc. Natl. Acad. Sci. U.S.A.">
        <title>Insights into evolution of multicellular fungi from the assembled chromosomes of the mushroom Coprinopsis cinerea (Coprinus cinereus).</title>
        <authorList>
            <person name="Stajich J.E."/>
            <person name="Wilke S.K."/>
            <person name="Ahren D."/>
            <person name="Au C.H."/>
            <person name="Birren B.W."/>
            <person name="Borodovsky M."/>
            <person name="Burns C."/>
            <person name="Canback B."/>
            <person name="Casselton L.A."/>
            <person name="Cheng C.K."/>
            <person name="Deng J."/>
            <person name="Dietrich F.S."/>
            <person name="Fargo D.C."/>
            <person name="Farman M.L."/>
            <person name="Gathman A.C."/>
            <person name="Goldberg J."/>
            <person name="Guigo R."/>
            <person name="Hoegger P.J."/>
            <person name="Hooker J.B."/>
            <person name="Huggins A."/>
            <person name="James T.Y."/>
            <person name="Kamada T."/>
            <person name="Kilaru S."/>
            <person name="Kodira C."/>
            <person name="Kues U."/>
            <person name="Kupfer D."/>
            <person name="Kwan H.S."/>
            <person name="Lomsadze A."/>
            <person name="Li W."/>
            <person name="Lilly W.W."/>
            <person name="Ma L.J."/>
            <person name="Mackey A.J."/>
            <person name="Manning G."/>
            <person name="Martin F."/>
            <person name="Muraguchi H."/>
            <person name="Natvig D.O."/>
            <person name="Palmerini H."/>
            <person name="Ramesh M.A."/>
            <person name="Rehmeyer C.J."/>
            <person name="Roe B.A."/>
            <person name="Shenoy N."/>
            <person name="Stanke M."/>
            <person name="Ter-Hovhannisyan V."/>
            <person name="Tunlid A."/>
            <person name="Velagapudi R."/>
            <person name="Vision T.J."/>
            <person name="Zeng Q."/>
            <person name="Zolan M.E."/>
            <person name="Pukkila P.J."/>
        </authorList>
    </citation>
    <scope>NUCLEOTIDE SEQUENCE [LARGE SCALE GENOMIC DNA]</scope>
    <source>
        <strain evidence="4">Okayama-7 / 130 / ATCC MYA-4618 / FGSC 9003</strain>
    </source>
</reference>
<dbReference type="InParanoid" id="D6RQV5"/>
<dbReference type="PANTHER" id="PTHR23148">
    <property type="entry name" value="SERINE/ARGININE REGULATED NUCLEAR MATRIX PROTEIN"/>
    <property type="match status" value="1"/>
</dbReference>
<dbReference type="GO" id="GO:0005681">
    <property type="term" value="C:spliceosomal complex"/>
    <property type="evidence" value="ECO:0007669"/>
    <property type="project" value="TreeGrafter"/>
</dbReference>
<evidence type="ECO:0000256" key="2">
    <source>
        <dbReference type="SAM" id="Phobius"/>
    </source>
</evidence>
<accession>D6RQV5</accession>
<evidence type="ECO:0000256" key="1">
    <source>
        <dbReference type="SAM" id="MobiDB-lite"/>
    </source>
</evidence>
<feature type="region of interest" description="Disordered" evidence="1">
    <location>
        <begin position="701"/>
        <end position="779"/>
    </location>
</feature>
<feature type="compositionally biased region" description="Low complexity" evidence="1">
    <location>
        <begin position="110"/>
        <end position="134"/>
    </location>
</feature>
<dbReference type="OrthoDB" id="3057032at2759"/>
<feature type="compositionally biased region" description="Basic and acidic residues" evidence="1">
    <location>
        <begin position="714"/>
        <end position="779"/>
    </location>
</feature>
<feature type="region of interest" description="Disordered" evidence="1">
    <location>
        <begin position="348"/>
        <end position="416"/>
    </location>
</feature>
<feature type="compositionally biased region" description="Low complexity" evidence="1">
    <location>
        <begin position="212"/>
        <end position="223"/>
    </location>
</feature>
<evidence type="ECO:0000313" key="3">
    <source>
        <dbReference type="EMBL" id="EFI26700.1"/>
    </source>
</evidence>
<keyword evidence="4" id="KW-1185">Reference proteome</keyword>
<dbReference type="InterPro" id="IPR052225">
    <property type="entry name" value="Ser/Arg_repetitive_matrix"/>
</dbReference>
<dbReference type="RefSeq" id="XP_002910194.1">
    <property type="nucleotide sequence ID" value="XM_002910148.1"/>
</dbReference>
<feature type="compositionally biased region" description="Acidic residues" evidence="1">
    <location>
        <begin position="354"/>
        <end position="366"/>
    </location>
</feature>
<feature type="compositionally biased region" description="Gly residues" evidence="1">
    <location>
        <begin position="487"/>
        <end position="497"/>
    </location>
</feature>
<feature type="region of interest" description="Disordered" evidence="1">
    <location>
        <begin position="21"/>
        <end position="232"/>
    </location>
</feature>
<feature type="transmembrane region" description="Helical" evidence="2">
    <location>
        <begin position="427"/>
        <end position="450"/>
    </location>
</feature>
<comment type="caution">
    <text evidence="3">The sequence shown here is derived from an EMBL/GenBank/DDBJ whole genome shotgun (WGS) entry which is preliminary data.</text>
</comment>
<dbReference type="AlphaFoldDB" id="D6RQV5"/>
<keyword evidence="2" id="KW-0472">Membrane</keyword>
<dbReference type="VEuPathDB" id="FungiDB:CC1G_15471"/>
<evidence type="ECO:0000313" key="4">
    <source>
        <dbReference type="Proteomes" id="UP000001861"/>
    </source>
</evidence>